<accession>A0A3D9KWW7</accession>
<dbReference type="OrthoDB" id="1376646at2"/>
<proteinExistence type="predicted"/>
<protein>
    <submittedName>
        <fullName evidence="1">Uncharacterized protein</fullName>
    </submittedName>
</protein>
<dbReference type="RefSeq" id="WP_115870141.1">
    <property type="nucleotide sequence ID" value="NZ_QREG01000028.1"/>
</dbReference>
<reference evidence="1 2" key="1">
    <citation type="submission" date="2018-07" db="EMBL/GenBank/DDBJ databases">
        <title>Genomic Encyclopedia of Type Strains, Phase IV (KMG-IV): sequencing the most valuable type-strain genomes for metagenomic binning, comparative biology and taxonomic classification.</title>
        <authorList>
            <person name="Goeker M."/>
        </authorList>
    </citation>
    <scope>NUCLEOTIDE SEQUENCE [LARGE SCALE GENOMIC DNA]</scope>
    <source>
        <strain evidence="1 2">DSM 4134</strain>
    </source>
</reference>
<dbReference type="Proteomes" id="UP000256779">
    <property type="component" value="Unassembled WGS sequence"/>
</dbReference>
<gene>
    <name evidence="1" type="ORF">C7460_12870</name>
</gene>
<dbReference type="AlphaFoldDB" id="A0A3D9KWW7"/>
<dbReference type="EMBL" id="QREG01000028">
    <property type="protein sequence ID" value="RED92851.1"/>
    <property type="molecule type" value="Genomic_DNA"/>
</dbReference>
<evidence type="ECO:0000313" key="2">
    <source>
        <dbReference type="Proteomes" id="UP000256779"/>
    </source>
</evidence>
<evidence type="ECO:0000313" key="1">
    <source>
        <dbReference type="EMBL" id="RED92851.1"/>
    </source>
</evidence>
<sequence length="302" mass="35578">MKFTLIKIGYQDFTAELDRFTSSINSLNNPKHTNSEYLRRELETLHQQIQDFAQKSIASEPEILTELISTSAISLLDNFGLRYDIERSENPELEKQKYRVTTLKNTFKFFKDYIELIDSLKGVDQPTINSIREKQDYILEKLSHVFNDNYYDIALILDYNDIPYRTDEPSEIADDLDRRGYVVIKDKYSNKSEVQLTVKGANYIERKLNSKKRKAEKQALEGSLNEKIDEILDRLNKLGLGQEIIYEDFEEMRQMQDKLSKKSWSQLLKGKLFDLTVSKLLNKETANFIYEFLTDQRLKFLE</sequence>
<keyword evidence="2" id="KW-1185">Reference proteome</keyword>
<name>A0A3D9KWW7_MARFU</name>
<comment type="caution">
    <text evidence="1">The sequence shown here is derived from an EMBL/GenBank/DDBJ whole genome shotgun (WGS) entry which is preliminary data.</text>
</comment>
<organism evidence="1 2">
    <name type="scientific">Marinoscillum furvescens DSM 4134</name>
    <dbReference type="NCBI Taxonomy" id="1122208"/>
    <lineage>
        <taxon>Bacteria</taxon>
        <taxon>Pseudomonadati</taxon>
        <taxon>Bacteroidota</taxon>
        <taxon>Cytophagia</taxon>
        <taxon>Cytophagales</taxon>
        <taxon>Reichenbachiellaceae</taxon>
        <taxon>Marinoscillum</taxon>
    </lineage>
</organism>